<gene>
    <name evidence="1" type="ORF">NCTC10289_02614</name>
</gene>
<accession>A0A376GZK1</accession>
<dbReference type="AlphaFoldDB" id="A0A376GZK1"/>
<evidence type="ECO:0000313" key="2">
    <source>
        <dbReference type="Proteomes" id="UP000254287"/>
    </source>
</evidence>
<evidence type="ECO:0000313" key="1">
    <source>
        <dbReference type="EMBL" id="STD79095.1"/>
    </source>
</evidence>
<organism evidence="1 2">
    <name type="scientific">Corynebacterium minutissimum</name>
    <dbReference type="NCBI Taxonomy" id="38301"/>
    <lineage>
        <taxon>Bacteria</taxon>
        <taxon>Bacillati</taxon>
        <taxon>Actinomycetota</taxon>
        <taxon>Actinomycetes</taxon>
        <taxon>Mycobacteriales</taxon>
        <taxon>Corynebacteriaceae</taxon>
        <taxon>Corynebacterium</taxon>
    </lineage>
</organism>
<sequence length="211" mass="23938">MANRRAINSLELSRKMHGNALRWNEAQRVRIYHHEGRDTIIHDELLETSAGEGYFDVVARGSWIGRVNVQVELKSMIGGDSAIDMYTFEVTDTSKRRKRFTRGALQMKVNRAHIQISPYVGNDPAEYVFVARDRNRFHSSDYPAGREGGIIHFGAGHVGLFAWRGRGYRFDKPVSFKGTEGKWWDASDVGLSFRRRNTGTALAWCSCGRGV</sequence>
<dbReference type="Proteomes" id="UP000254287">
    <property type="component" value="Unassembled WGS sequence"/>
</dbReference>
<dbReference type="EMBL" id="UFXP01000002">
    <property type="protein sequence ID" value="STD79095.1"/>
    <property type="molecule type" value="Genomic_DNA"/>
</dbReference>
<name>A0A376GZK1_9CORY</name>
<reference evidence="1 2" key="1">
    <citation type="submission" date="2018-06" db="EMBL/GenBank/DDBJ databases">
        <authorList>
            <consortium name="Pathogen Informatics"/>
            <person name="Doyle S."/>
        </authorList>
    </citation>
    <scope>NUCLEOTIDE SEQUENCE [LARGE SCALE GENOMIC DNA]</scope>
    <source>
        <strain evidence="1 2">NCTC10289</strain>
    </source>
</reference>
<proteinExistence type="predicted"/>
<protein>
    <submittedName>
        <fullName evidence="1">Uncharacterized protein</fullName>
    </submittedName>
</protein>